<reference evidence="3" key="1">
    <citation type="journal article" date="2019" name="Int. J. Syst. Evol. Microbiol.">
        <title>The Global Catalogue of Microorganisms (GCM) 10K type strain sequencing project: providing services to taxonomists for standard genome sequencing and annotation.</title>
        <authorList>
            <consortium name="The Broad Institute Genomics Platform"/>
            <consortium name="The Broad Institute Genome Sequencing Center for Infectious Disease"/>
            <person name="Wu L."/>
            <person name="Ma J."/>
        </authorList>
    </citation>
    <scope>NUCLEOTIDE SEQUENCE [LARGE SCALE GENOMIC DNA]</scope>
    <source>
        <strain evidence="3">CECT 7706</strain>
    </source>
</reference>
<feature type="compositionally biased region" description="Basic and acidic residues" evidence="1">
    <location>
        <begin position="260"/>
        <end position="280"/>
    </location>
</feature>
<feature type="compositionally biased region" description="Gly residues" evidence="1">
    <location>
        <begin position="206"/>
        <end position="219"/>
    </location>
</feature>
<feature type="compositionally biased region" description="Basic and acidic residues" evidence="1">
    <location>
        <begin position="146"/>
        <end position="167"/>
    </location>
</feature>
<dbReference type="RefSeq" id="WP_163385256.1">
    <property type="nucleotide sequence ID" value="NZ_JAUFQS010000006.1"/>
</dbReference>
<accession>A0ABT8C5T9</accession>
<feature type="compositionally biased region" description="Polar residues" evidence="1">
    <location>
        <begin position="190"/>
        <end position="202"/>
    </location>
</feature>
<evidence type="ECO:0000313" key="3">
    <source>
        <dbReference type="Proteomes" id="UP001236663"/>
    </source>
</evidence>
<feature type="region of interest" description="Disordered" evidence="1">
    <location>
        <begin position="137"/>
        <end position="280"/>
    </location>
</feature>
<evidence type="ECO:0000313" key="2">
    <source>
        <dbReference type="EMBL" id="MDN3687457.1"/>
    </source>
</evidence>
<dbReference type="Proteomes" id="UP001236663">
    <property type="component" value="Unassembled WGS sequence"/>
</dbReference>
<name>A0ABT8C5T9_9BACT</name>
<sequence>MMLINFFSLFLVVIGLSVCQNTAFFSEEDHRLLSEEVLQEISPKESKLILDEDLANYINTQARLDGADQVILIADSILVTQKIKLMEVDLILISDYFSTDGNQVDVLPAPTNKNRSGVSGKNGKEVQIIAKHIEEAQFHLPGMDGTDGRDGSDGKNGNKNEVKKHGDVSMGTEGEDGQDGGNGGKGGQLILQSQNKDYSVQLTAPGGSGGSGGKGGTGGTTFIWAFTQPPGKSKNPDPGRPDPGGNVQIQSQNNQSAIKSRQEKDGQNGKRGRNGLDGEKEIEVLSDQQFAGAVRRYYHFDWQNLNQTGWQILFRKK</sequence>
<keyword evidence="3" id="KW-1185">Reference proteome</keyword>
<comment type="caution">
    <text evidence="2">The sequence shown here is derived from an EMBL/GenBank/DDBJ whole genome shotgun (WGS) entry which is preliminary data.</text>
</comment>
<evidence type="ECO:0000256" key="1">
    <source>
        <dbReference type="SAM" id="MobiDB-lite"/>
    </source>
</evidence>
<dbReference type="EMBL" id="JAUFQS010000006">
    <property type="protein sequence ID" value="MDN3687457.1"/>
    <property type="molecule type" value="Genomic_DNA"/>
</dbReference>
<gene>
    <name evidence="2" type="ORF">QWZ15_06440</name>
</gene>
<feature type="compositionally biased region" description="Polar residues" evidence="1">
    <location>
        <begin position="247"/>
        <end position="259"/>
    </location>
</feature>
<evidence type="ECO:0008006" key="4">
    <source>
        <dbReference type="Google" id="ProtNLM"/>
    </source>
</evidence>
<organism evidence="2 3">
    <name type="scientific">Cyclobacterium jeungdonense</name>
    <dbReference type="NCBI Taxonomy" id="708087"/>
    <lineage>
        <taxon>Bacteria</taxon>
        <taxon>Pseudomonadati</taxon>
        <taxon>Bacteroidota</taxon>
        <taxon>Cytophagia</taxon>
        <taxon>Cytophagales</taxon>
        <taxon>Cyclobacteriaceae</taxon>
        <taxon>Cyclobacterium</taxon>
    </lineage>
</organism>
<protein>
    <recommendedName>
        <fullName evidence="4">Collagen-like protein</fullName>
    </recommendedName>
</protein>
<proteinExistence type="predicted"/>